<dbReference type="SUPFAM" id="SSF54909">
    <property type="entry name" value="Dimeric alpha+beta barrel"/>
    <property type="match status" value="1"/>
</dbReference>
<organism evidence="2 3">
    <name type="scientific">Rhizobium terricola</name>
    <dbReference type="NCBI Taxonomy" id="2728849"/>
    <lineage>
        <taxon>Bacteria</taxon>
        <taxon>Pseudomonadati</taxon>
        <taxon>Pseudomonadota</taxon>
        <taxon>Alphaproteobacteria</taxon>
        <taxon>Hyphomicrobiales</taxon>
        <taxon>Rhizobiaceae</taxon>
        <taxon>Rhizobium/Agrobacterium group</taxon>
        <taxon>Rhizobium</taxon>
    </lineage>
</organism>
<keyword evidence="3" id="KW-1185">Reference proteome</keyword>
<dbReference type="InterPro" id="IPR011008">
    <property type="entry name" value="Dimeric_a/b-barrel"/>
</dbReference>
<feature type="domain" description="ABM" evidence="1">
    <location>
        <begin position="7"/>
        <end position="68"/>
    </location>
</feature>
<reference evidence="2 3" key="1">
    <citation type="submission" date="2020-04" db="EMBL/GenBank/DDBJ databases">
        <title>Rhizobium sp. S-51 isolated from soil.</title>
        <authorList>
            <person name="Dahal R.H."/>
        </authorList>
    </citation>
    <scope>NUCLEOTIDE SEQUENCE [LARGE SCALE GENOMIC DNA]</scope>
    <source>
        <strain evidence="2 3">S-51</strain>
    </source>
</reference>
<dbReference type="Gene3D" id="3.30.70.100">
    <property type="match status" value="1"/>
</dbReference>
<sequence length="94" mass="9959">MYTTLAEVRIESLAKFIGIFATNGALMRSRHGSLGASVVATREPGRVFVLIDWPNEEAFAAFRNDPEVPGIMASGGALGPPTFTAVERVAALPV</sequence>
<protein>
    <recommendedName>
        <fullName evidence="1">ABM domain-containing protein</fullName>
    </recommendedName>
</protein>
<evidence type="ECO:0000313" key="2">
    <source>
        <dbReference type="EMBL" id="NML74565.1"/>
    </source>
</evidence>
<dbReference type="EMBL" id="JABBGK010000002">
    <property type="protein sequence ID" value="NML74565.1"/>
    <property type="molecule type" value="Genomic_DNA"/>
</dbReference>
<evidence type="ECO:0000259" key="1">
    <source>
        <dbReference type="Pfam" id="PF03992"/>
    </source>
</evidence>
<evidence type="ECO:0000313" key="3">
    <source>
        <dbReference type="Proteomes" id="UP000541470"/>
    </source>
</evidence>
<gene>
    <name evidence="2" type="ORF">HHL25_10565</name>
</gene>
<accession>A0A7Y0FW69</accession>
<proteinExistence type="predicted"/>
<dbReference type="AlphaFoldDB" id="A0A7Y0FW69"/>
<dbReference type="RefSeq" id="WP_169590096.1">
    <property type="nucleotide sequence ID" value="NZ_JABBGK010000002.1"/>
</dbReference>
<name>A0A7Y0FW69_9HYPH</name>
<dbReference type="InterPro" id="IPR007138">
    <property type="entry name" value="ABM_dom"/>
</dbReference>
<comment type="caution">
    <text evidence="2">The sequence shown here is derived from an EMBL/GenBank/DDBJ whole genome shotgun (WGS) entry which is preliminary data.</text>
</comment>
<dbReference type="Proteomes" id="UP000541470">
    <property type="component" value="Unassembled WGS sequence"/>
</dbReference>
<dbReference type="Pfam" id="PF03992">
    <property type="entry name" value="ABM"/>
    <property type="match status" value="1"/>
</dbReference>